<sequence>MAGPKRRALTADDLMRMQEDGHRRKRLRIEDSDEDLDENSASEDDDPQTSGEQEGEGSDDGSEDGSDDSEVSGDDDVQHAGLAALPAPEDDEDTDSRFGLSRMAFKPRASLPAAPNAPNPPKRLPTTFEAMGISSALVGALSKLSINAPTEIQAAVETVETLKQYYILVPSHIREAYLYHFLCNPPESTHHLRRAPPEKVKPTKKGSKPKARPSKKKTSDDPDAIEQPPPTIIFCMRPRTAAYLTHLLQTLHIRATALHSRLTQRERLSSLALFRASVVPVLVSTDVGARGLDIEDVALVVNWDLPAEPEEYTHRVGRTARAGKGGLAVSFVTERDEERVLKVEERIGTKLTELDLPEGKVLEHLNTVATAKRLANMVRAPRDAGMFVLYGADDIWGSAVCGAQALHDSDFGKREEIHKIKRAKRAADVQGASGDVTLP</sequence>
<evidence type="ECO:0000313" key="13">
    <source>
        <dbReference type="Proteomes" id="UP000184267"/>
    </source>
</evidence>
<dbReference type="Pfam" id="PF00271">
    <property type="entry name" value="Helicase_C"/>
    <property type="match status" value="1"/>
</dbReference>
<accession>A0A1M2VN97</accession>
<reference evidence="12 13" key="1">
    <citation type="submission" date="2016-10" db="EMBL/GenBank/DDBJ databases">
        <title>Genome sequence of the basidiomycete white-rot fungus Trametes pubescens.</title>
        <authorList>
            <person name="Makela M.R."/>
            <person name="Granchi Z."/>
            <person name="Peng M."/>
            <person name="De Vries R.P."/>
            <person name="Grigoriev I."/>
            <person name="Riley R."/>
            <person name="Hilden K."/>
        </authorList>
    </citation>
    <scope>NUCLEOTIDE SEQUENCE [LARGE SCALE GENOMIC DNA]</scope>
    <source>
        <strain evidence="12 13">FBCC735</strain>
    </source>
</reference>
<dbReference type="GO" id="GO:0010467">
    <property type="term" value="P:gene expression"/>
    <property type="evidence" value="ECO:0007669"/>
    <property type="project" value="UniProtKB-ARBA"/>
</dbReference>
<feature type="region of interest" description="Disordered" evidence="9">
    <location>
        <begin position="189"/>
        <end position="229"/>
    </location>
</feature>
<dbReference type="OMA" id="DLMRMQE"/>
<gene>
    <name evidence="12" type="ORF">TRAPUB_68</name>
</gene>
<dbReference type="AlphaFoldDB" id="A0A1M2VN97"/>
<dbReference type="PANTHER" id="PTHR47959">
    <property type="entry name" value="ATP-DEPENDENT RNA HELICASE RHLE-RELATED"/>
    <property type="match status" value="1"/>
</dbReference>
<feature type="compositionally biased region" description="Basic residues" evidence="9">
    <location>
        <begin position="202"/>
        <end position="216"/>
    </location>
</feature>
<feature type="compositionally biased region" description="Acidic residues" evidence="9">
    <location>
        <begin position="31"/>
        <end position="75"/>
    </location>
</feature>
<dbReference type="CDD" id="cd18787">
    <property type="entry name" value="SF2_C_DEAD"/>
    <property type="match status" value="1"/>
</dbReference>
<evidence type="ECO:0000256" key="2">
    <source>
        <dbReference type="ARBA" id="ARBA00022517"/>
    </source>
</evidence>
<evidence type="ECO:0000256" key="4">
    <source>
        <dbReference type="ARBA" id="ARBA00022801"/>
    </source>
</evidence>
<keyword evidence="4" id="KW-0378">Hydrolase</keyword>
<feature type="compositionally biased region" description="Basic and acidic residues" evidence="9">
    <location>
        <begin position="9"/>
        <end position="22"/>
    </location>
</feature>
<evidence type="ECO:0000256" key="7">
    <source>
        <dbReference type="ARBA" id="ARBA00023242"/>
    </source>
</evidence>
<feature type="region of interest" description="Disordered" evidence="9">
    <location>
        <begin position="1"/>
        <end position="96"/>
    </location>
</feature>
<evidence type="ECO:0000259" key="10">
    <source>
        <dbReference type="PROSITE" id="PS51194"/>
    </source>
</evidence>
<dbReference type="InterPro" id="IPR001650">
    <property type="entry name" value="Helicase_C-like"/>
</dbReference>
<dbReference type="InterPro" id="IPR050079">
    <property type="entry name" value="DEAD_box_RNA_helicase"/>
</dbReference>
<evidence type="ECO:0000256" key="1">
    <source>
        <dbReference type="ARBA" id="ARBA00004123"/>
    </source>
</evidence>
<comment type="caution">
    <text evidence="12">The sequence shown here is derived from an EMBL/GenBank/DDBJ whole genome shotgun (WGS) entry which is preliminary data.</text>
</comment>
<feature type="domain" description="Helicase C-terminal" evidence="10">
    <location>
        <begin position="217"/>
        <end position="362"/>
    </location>
</feature>
<keyword evidence="6" id="KW-0067">ATP-binding</keyword>
<dbReference type="GO" id="GO:0005829">
    <property type="term" value="C:cytosol"/>
    <property type="evidence" value="ECO:0007669"/>
    <property type="project" value="TreeGrafter"/>
</dbReference>
<dbReference type="GO" id="GO:0016787">
    <property type="term" value="F:hydrolase activity"/>
    <property type="evidence" value="ECO:0007669"/>
    <property type="project" value="UniProtKB-KW"/>
</dbReference>
<dbReference type="GO" id="GO:0042254">
    <property type="term" value="P:ribosome biogenesis"/>
    <property type="evidence" value="ECO:0007669"/>
    <property type="project" value="UniProtKB-KW"/>
</dbReference>
<keyword evidence="7" id="KW-0539">Nucleus</keyword>
<evidence type="ECO:0000259" key="11">
    <source>
        <dbReference type="PROSITE" id="PS51195"/>
    </source>
</evidence>
<dbReference type="STRING" id="154538.A0A1M2VN97"/>
<dbReference type="SUPFAM" id="SSF52540">
    <property type="entry name" value="P-loop containing nucleoside triphosphate hydrolases"/>
    <property type="match status" value="1"/>
</dbReference>
<evidence type="ECO:0000256" key="9">
    <source>
        <dbReference type="SAM" id="MobiDB-lite"/>
    </source>
</evidence>
<evidence type="ECO:0000256" key="8">
    <source>
        <dbReference type="PROSITE-ProRule" id="PRU00552"/>
    </source>
</evidence>
<dbReference type="GO" id="GO:0005524">
    <property type="term" value="F:ATP binding"/>
    <property type="evidence" value="ECO:0007669"/>
    <property type="project" value="UniProtKB-KW"/>
</dbReference>
<name>A0A1M2VN97_TRAPU</name>
<protein>
    <submittedName>
        <fullName evidence="12">ATP-dependent RNA helicase DBP8</fullName>
    </submittedName>
</protein>
<dbReference type="EMBL" id="MNAD01000987">
    <property type="protein sequence ID" value="OJT09043.1"/>
    <property type="molecule type" value="Genomic_DNA"/>
</dbReference>
<dbReference type="InterPro" id="IPR027417">
    <property type="entry name" value="P-loop_NTPase"/>
</dbReference>
<dbReference type="OrthoDB" id="10261904at2759"/>
<dbReference type="GO" id="GO:0005634">
    <property type="term" value="C:nucleus"/>
    <property type="evidence" value="ECO:0007669"/>
    <property type="project" value="UniProtKB-SubCell"/>
</dbReference>
<dbReference type="GO" id="GO:0003724">
    <property type="term" value="F:RNA helicase activity"/>
    <property type="evidence" value="ECO:0007669"/>
    <property type="project" value="InterPro"/>
</dbReference>
<proteinExistence type="predicted"/>
<dbReference type="InterPro" id="IPR014014">
    <property type="entry name" value="RNA_helicase_DEAD_Q_motif"/>
</dbReference>
<keyword evidence="5 12" id="KW-0347">Helicase</keyword>
<dbReference type="Gene3D" id="3.40.50.300">
    <property type="entry name" value="P-loop containing nucleotide triphosphate hydrolases"/>
    <property type="match status" value="1"/>
</dbReference>
<comment type="subcellular location">
    <subcellularLocation>
        <location evidence="1">Nucleus</location>
    </subcellularLocation>
</comment>
<feature type="domain" description="DEAD-box RNA helicase Q" evidence="11">
    <location>
        <begin position="126"/>
        <end position="154"/>
    </location>
</feature>
<dbReference type="SMART" id="SM00490">
    <property type="entry name" value="HELICc"/>
    <property type="match status" value="1"/>
</dbReference>
<dbReference type="PANTHER" id="PTHR47959:SF24">
    <property type="entry name" value="ATP-DEPENDENT RNA HELICASE"/>
    <property type="match status" value="1"/>
</dbReference>
<feature type="short sequence motif" description="Q motif" evidence="8">
    <location>
        <begin position="126"/>
        <end position="154"/>
    </location>
</feature>
<evidence type="ECO:0000256" key="6">
    <source>
        <dbReference type="ARBA" id="ARBA00022840"/>
    </source>
</evidence>
<keyword evidence="2" id="KW-0690">Ribosome biogenesis</keyword>
<evidence type="ECO:0000256" key="5">
    <source>
        <dbReference type="ARBA" id="ARBA00022806"/>
    </source>
</evidence>
<evidence type="ECO:0000313" key="12">
    <source>
        <dbReference type="EMBL" id="OJT09043.1"/>
    </source>
</evidence>
<dbReference type="Proteomes" id="UP000184267">
    <property type="component" value="Unassembled WGS sequence"/>
</dbReference>
<dbReference type="PROSITE" id="PS51194">
    <property type="entry name" value="HELICASE_CTER"/>
    <property type="match status" value="1"/>
</dbReference>
<dbReference type="PROSITE" id="PS51195">
    <property type="entry name" value="Q_MOTIF"/>
    <property type="match status" value="1"/>
</dbReference>
<keyword evidence="13" id="KW-1185">Reference proteome</keyword>
<keyword evidence="3" id="KW-0547">Nucleotide-binding</keyword>
<organism evidence="12 13">
    <name type="scientific">Trametes pubescens</name>
    <name type="common">White-rot fungus</name>
    <dbReference type="NCBI Taxonomy" id="154538"/>
    <lineage>
        <taxon>Eukaryota</taxon>
        <taxon>Fungi</taxon>
        <taxon>Dikarya</taxon>
        <taxon>Basidiomycota</taxon>
        <taxon>Agaricomycotina</taxon>
        <taxon>Agaricomycetes</taxon>
        <taxon>Polyporales</taxon>
        <taxon>Polyporaceae</taxon>
        <taxon>Trametes</taxon>
    </lineage>
</organism>
<evidence type="ECO:0000256" key="3">
    <source>
        <dbReference type="ARBA" id="ARBA00022741"/>
    </source>
</evidence>